<dbReference type="EMBL" id="CM023483">
    <property type="protein sequence ID" value="KAH6935375.1"/>
    <property type="molecule type" value="Genomic_DNA"/>
</dbReference>
<keyword evidence="2" id="KW-1185">Reference proteome</keyword>
<evidence type="ECO:0000313" key="1">
    <source>
        <dbReference type="EMBL" id="KAH6935375.1"/>
    </source>
</evidence>
<protein>
    <submittedName>
        <fullName evidence="1">Uncharacterized protein</fullName>
    </submittedName>
</protein>
<accession>A0ACB7SLB6</accession>
<organism evidence="1 2">
    <name type="scientific">Hyalomma asiaticum</name>
    <name type="common">Tick</name>
    <dbReference type="NCBI Taxonomy" id="266040"/>
    <lineage>
        <taxon>Eukaryota</taxon>
        <taxon>Metazoa</taxon>
        <taxon>Ecdysozoa</taxon>
        <taxon>Arthropoda</taxon>
        <taxon>Chelicerata</taxon>
        <taxon>Arachnida</taxon>
        <taxon>Acari</taxon>
        <taxon>Parasitiformes</taxon>
        <taxon>Ixodida</taxon>
        <taxon>Ixodoidea</taxon>
        <taxon>Ixodidae</taxon>
        <taxon>Hyalomminae</taxon>
        <taxon>Hyalomma</taxon>
    </lineage>
</organism>
<reference evidence="1" key="1">
    <citation type="submission" date="2020-05" db="EMBL/GenBank/DDBJ databases">
        <title>Large-scale comparative analyses of tick genomes elucidate their genetic diversity and vector capacities.</title>
        <authorList>
            <person name="Jia N."/>
            <person name="Wang J."/>
            <person name="Shi W."/>
            <person name="Du L."/>
            <person name="Sun Y."/>
            <person name="Zhan W."/>
            <person name="Jiang J."/>
            <person name="Wang Q."/>
            <person name="Zhang B."/>
            <person name="Ji P."/>
            <person name="Sakyi L.B."/>
            <person name="Cui X."/>
            <person name="Yuan T."/>
            <person name="Jiang B."/>
            <person name="Yang W."/>
            <person name="Lam T.T.-Y."/>
            <person name="Chang Q."/>
            <person name="Ding S."/>
            <person name="Wang X."/>
            <person name="Zhu J."/>
            <person name="Ruan X."/>
            <person name="Zhao L."/>
            <person name="Wei J."/>
            <person name="Que T."/>
            <person name="Du C."/>
            <person name="Cheng J."/>
            <person name="Dai P."/>
            <person name="Han X."/>
            <person name="Huang E."/>
            <person name="Gao Y."/>
            <person name="Liu J."/>
            <person name="Shao H."/>
            <person name="Ye R."/>
            <person name="Li L."/>
            <person name="Wei W."/>
            <person name="Wang X."/>
            <person name="Wang C."/>
            <person name="Yang T."/>
            <person name="Huo Q."/>
            <person name="Li W."/>
            <person name="Guo W."/>
            <person name="Chen H."/>
            <person name="Zhou L."/>
            <person name="Ni X."/>
            <person name="Tian J."/>
            <person name="Zhou Y."/>
            <person name="Sheng Y."/>
            <person name="Liu T."/>
            <person name="Pan Y."/>
            <person name="Xia L."/>
            <person name="Li J."/>
            <person name="Zhao F."/>
            <person name="Cao W."/>
        </authorList>
    </citation>
    <scope>NUCLEOTIDE SEQUENCE</scope>
    <source>
        <strain evidence="1">Hyas-2018</strain>
    </source>
</reference>
<dbReference type="Proteomes" id="UP000821845">
    <property type="component" value="Chromosome 3"/>
</dbReference>
<comment type="caution">
    <text evidence="1">The sequence shown here is derived from an EMBL/GenBank/DDBJ whole genome shotgun (WGS) entry which is preliminary data.</text>
</comment>
<sequence>MTSPVSAGTRPTYVCLIRSSDRHGPGLPGYHKWRRGRSTYRTGTAQSHAVMPVVGKLDSFDPNTSEWAEYRKRAELYFIANDIPSRGVHGLRVARKPEPDPARAGRRIFTSGLGRATWSFIGPGSGPAQSPTQARNIENERELFSSTHTAPFPRPPFTGFPFHSLL</sequence>
<proteinExistence type="predicted"/>
<name>A0ACB7SLB6_HYAAI</name>
<evidence type="ECO:0000313" key="2">
    <source>
        <dbReference type="Proteomes" id="UP000821845"/>
    </source>
</evidence>
<gene>
    <name evidence="1" type="ORF">HPB50_005404</name>
</gene>